<evidence type="ECO:0000256" key="7">
    <source>
        <dbReference type="PIRNR" id="PIRNR005539"/>
    </source>
</evidence>
<dbReference type="OrthoDB" id="9796770at2"/>
<evidence type="ECO:0000313" key="10">
    <source>
        <dbReference type="EMBL" id="TWP35224.1"/>
    </source>
</evidence>
<dbReference type="Pfam" id="PF00561">
    <property type="entry name" value="Abhydrolase_1"/>
    <property type="match status" value="1"/>
</dbReference>
<reference evidence="10 11" key="2">
    <citation type="submission" date="2019-08" db="EMBL/GenBank/DDBJ databases">
        <title>Jejuicoccus antrihumi gen. nov., sp. nov., a new member of the family Dermacoccaceae isolated from a cave.</title>
        <authorList>
            <person name="Schumann P."/>
            <person name="Kim I.S."/>
        </authorList>
    </citation>
    <scope>NUCLEOTIDE SEQUENCE [LARGE SCALE GENOMIC DNA]</scope>
    <source>
        <strain evidence="10 11">C5-26</strain>
    </source>
</reference>
<evidence type="ECO:0000256" key="4">
    <source>
        <dbReference type="ARBA" id="ARBA00021843"/>
    </source>
</evidence>
<dbReference type="PANTHER" id="PTHR43194:SF2">
    <property type="entry name" value="PEROXISOMAL MEMBRANE PROTEIN LPX1"/>
    <property type="match status" value="1"/>
</dbReference>
<keyword evidence="11" id="KW-1185">Reference proteome</keyword>
<evidence type="ECO:0000256" key="1">
    <source>
        <dbReference type="ARBA" id="ARBA00001585"/>
    </source>
</evidence>
<dbReference type="AlphaFoldDB" id="A0A563E007"/>
<dbReference type="EMBL" id="VCQV01000021">
    <property type="protein sequence ID" value="TWP35224.1"/>
    <property type="molecule type" value="Genomic_DNA"/>
</dbReference>
<feature type="active site" description="Nucleophile" evidence="8">
    <location>
        <position position="111"/>
    </location>
</feature>
<dbReference type="NCBIfam" id="TIGR01250">
    <property type="entry name" value="pro_imino_pep_2"/>
    <property type="match status" value="1"/>
</dbReference>
<evidence type="ECO:0000259" key="9">
    <source>
        <dbReference type="Pfam" id="PF00561"/>
    </source>
</evidence>
<keyword evidence="5 7" id="KW-0378">Hydrolase</keyword>
<reference evidence="10 11" key="1">
    <citation type="submission" date="2019-05" db="EMBL/GenBank/DDBJ databases">
        <authorList>
            <person name="Lee S.D."/>
        </authorList>
    </citation>
    <scope>NUCLEOTIDE SEQUENCE [LARGE SCALE GENOMIC DNA]</scope>
    <source>
        <strain evidence="10 11">C5-26</strain>
    </source>
</reference>
<evidence type="ECO:0000256" key="8">
    <source>
        <dbReference type="PIRSR" id="PIRSR005539-1"/>
    </source>
</evidence>
<dbReference type="EC" id="3.4.11.5" evidence="3"/>
<dbReference type="PIRSF" id="PIRSF005539">
    <property type="entry name" value="Pept_S33_TRI_F1"/>
    <property type="match status" value="1"/>
</dbReference>
<evidence type="ECO:0000256" key="6">
    <source>
        <dbReference type="ARBA" id="ARBA00029605"/>
    </source>
</evidence>
<dbReference type="Proteomes" id="UP000320244">
    <property type="component" value="Unassembled WGS sequence"/>
</dbReference>
<sequence length="306" mass="33963">MPIPDPSAEGTVPFGEWRTWYRVTGELDSPKPPLVVLHGGPGAAHNYTLRIARLAERGRPVVHYDQLGVGNSTHLPERGADFWTVELFLNELDNLLGQLGIGERYHLLGQSWGGMLGAEHAVRRPTGLGSLVLANSPASDELWIKETARIRTQLPNNVQQTLAKHEAQGTTDHADYKAAVQVYNQHFVCRLVPTPPEVLASDAATDADPTVYHTMNGPSEFHVIGTLRDWTIIDRAARINVPTLLINGRYDEATTATMQPFDDLIPDVRWEVFEESSHMPHIEEEERYLAVVGDFLDAQDRAMAPA</sequence>
<feature type="active site" evidence="8">
    <location>
        <position position="251"/>
    </location>
</feature>
<feature type="active site" description="Proton donor" evidence="8">
    <location>
        <position position="278"/>
    </location>
</feature>
<protein>
    <recommendedName>
        <fullName evidence="4">Proline iminopeptidase</fullName>
        <ecNumber evidence="3">3.4.11.5</ecNumber>
    </recommendedName>
    <alternativeName>
        <fullName evidence="6">Prolyl aminopeptidase</fullName>
    </alternativeName>
</protein>
<evidence type="ECO:0000256" key="5">
    <source>
        <dbReference type="ARBA" id="ARBA00022801"/>
    </source>
</evidence>
<evidence type="ECO:0000313" key="11">
    <source>
        <dbReference type="Proteomes" id="UP000320244"/>
    </source>
</evidence>
<dbReference type="InterPro" id="IPR002410">
    <property type="entry name" value="Peptidase_S33"/>
</dbReference>
<dbReference type="PRINTS" id="PR00793">
    <property type="entry name" value="PROAMNOPTASE"/>
</dbReference>
<feature type="domain" description="AB hydrolase-1" evidence="9">
    <location>
        <begin position="32"/>
        <end position="284"/>
    </location>
</feature>
<organism evidence="10 11">
    <name type="scientific">Leekyejoonella antrihumi</name>
    <dbReference type="NCBI Taxonomy" id="1660198"/>
    <lineage>
        <taxon>Bacteria</taxon>
        <taxon>Bacillati</taxon>
        <taxon>Actinomycetota</taxon>
        <taxon>Actinomycetes</taxon>
        <taxon>Micrococcales</taxon>
        <taxon>Dermacoccaceae</taxon>
        <taxon>Leekyejoonella</taxon>
    </lineage>
</organism>
<comment type="catalytic activity">
    <reaction evidence="1">
        <text>Release of N-terminal proline from a peptide.</text>
        <dbReference type="EC" id="3.4.11.5"/>
    </reaction>
</comment>
<gene>
    <name evidence="10" type="ORF">FGL98_14595</name>
</gene>
<comment type="caution">
    <text evidence="10">The sequence shown here is derived from an EMBL/GenBank/DDBJ whole genome shotgun (WGS) entry which is preliminary data.</text>
</comment>
<name>A0A563E007_9MICO</name>
<accession>A0A563E007</accession>
<dbReference type="InterPro" id="IPR000073">
    <property type="entry name" value="AB_hydrolase_1"/>
</dbReference>
<evidence type="ECO:0000256" key="3">
    <source>
        <dbReference type="ARBA" id="ARBA00012568"/>
    </source>
</evidence>
<comment type="similarity">
    <text evidence="2 7">Belongs to the peptidase S33 family.</text>
</comment>
<dbReference type="GO" id="GO:0006508">
    <property type="term" value="P:proteolysis"/>
    <property type="evidence" value="ECO:0007669"/>
    <property type="project" value="InterPro"/>
</dbReference>
<dbReference type="InterPro" id="IPR005945">
    <property type="entry name" value="Pro_imino_pep"/>
</dbReference>
<dbReference type="SUPFAM" id="SSF53474">
    <property type="entry name" value="alpha/beta-Hydrolases"/>
    <property type="match status" value="1"/>
</dbReference>
<dbReference type="GO" id="GO:0004177">
    <property type="term" value="F:aminopeptidase activity"/>
    <property type="evidence" value="ECO:0007669"/>
    <property type="project" value="UniProtKB-EC"/>
</dbReference>
<dbReference type="Gene3D" id="3.40.50.1820">
    <property type="entry name" value="alpha/beta hydrolase"/>
    <property type="match status" value="1"/>
</dbReference>
<dbReference type="InterPro" id="IPR029058">
    <property type="entry name" value="AB_hydrolase_fold"/>
</dbReference>
<proteinExistence type="inferred from homology"/>
<dbReference type="PANTHER" id="PTHR43194">
    <property type="entry name" value="HYDROLASE ALPHA/BETA FOLD FAMILY"/>
    <property type="match status" value="1"/>
</dbReference>
<dbReference type="InterPro" id="IPR050228">
    <property type="entry name" value="Carboxylesterase_BioH"/>
</dbReference>
<evidence type="ECO:0000256" key="2">
    <source>
        <dbReference type="ARBA" id="ARBA00010088"/>
    </source>
</evidence>